<evidence type="ECO:0000259" key="11">
    <source>
        <dbReference type="Pfam" id="PF21760"/>
    </source>
</evidence>
<keyword evidence="6 9" id="KW-1133">Transmembrane helix</keyword>
<comment type="function">
    <text evidence="9">Part of the Sec protein translocase complex. Interacts with the SecYEG preprotein conducting channel. SecDF uses the proton motive force (PMF) to complete protein translocation after the ATP-dependent function of SecA.</text>
</comment>
<dbReference type="Pfam" id="PF22599">
    <property type="entry name" value="SecDF_P1_head"/>
    <property type="match status" value="1"/>
</dbReference>
<dbReference type="Gene3D" id="1.20.1640.10">
    <property type="entry name" value="Multidrug efflux transporter AcrB transmembrane domain"/>
    <property type="match status" value="1"/>
</dbReference>
<evidence type="ECO:0000259" key="10">
    <source>
        <dbReference type="Pfam" id="PF02355"/>
    </source>
</evidence>
<dbReference type="PRINTS" id="PR00702">
    <property type="entry name" value="ACRIFLAVINRP"/>
</dbReference>
<name>A0A1G6S1A4_PEPNI</name>
<dbReference type="InterPro" id="IPR022813">
    <property type="entry name" value="SecD/SecF_arch_bac"/>
</dbReference>
<dbReference type="Pfam" id="PF02355">
    <property type="entry name" value="SecD_SecF_C"/>
    <property type="match status" value="1"/>
</dbReference>
<evidence type="ECO:0000256" key="4">
    <source>
        <dbReference type="ARBA" id="ARBA00022692"/>
    </source>
</evidence>
<dbReference type="Pfam" id="PF21760">
    <property type="entry name" value="SecD_1st"/>
    <property type="match status" value="1"/>
</dbReference>
<evidence type="ECO:0000256" key="5">
    <source>
        <dbReference type="ARBA" id="ARBA00022927"/>
    </source>
</evidence>
<dbReference type="InterPro" id="IPR048631">
    <property type="entry name" value="SecD_1st"/>
</dbReference>
<dbReference type="RefSeq" id="WP_242868923.1">
    <property type="nucleotide sequence ID" value="NZ_FNAF01000001.1"/>
</dbReference>
<dbReference type="InterPro" id="IPR055344">
    <property type="entry name" value="SecD_SecF_C_bact"/>
</dbReference>
<dbReference type="Proteomes" id="UP000198995">
    <property type="component" value="Unassembled WGS sequence"/>
</dbReference>
<evidence type="ECO:0000256" key="1">
    <source>
        <dbReference type="ARBA" id="ARBA00004651"/>
    </source>
</evidence>
<comment type="subunit">
    <text evidence="9">Forms a complex with SecF. Part of the essential Sec protein translocation apparatus which comprises SecA, SecYEG and auxiliary proteins SecDF. Other proteins may also be involved.</text>
</comment>
<dbReference type="InterPro" id="IPR001036">
    <property type="entry name" value="Acrflvin-R"/>
</dbReference>
<feature type="domain" description="SecDF P1 head subdomain" evidence="12">
    <location>
        <begin position="116"/>
        <end position="227"/>
    </location>
</feature>
<evidence type="ECO:0000256" key="7">
    <source>
        <dbReference type="ARBA" id="ARBA00023010"/>
    </source>
</evidence>
<organism evidence="13 14">
    <name type="scientific">Peptococcus niger</name>
    <dbReference type="NCBI Taxonomy" id="2741"/>
    <lineage>
        <taxon>Bacteria</taxon>
        <taxon>Bacillati</taxon>
        <taxon>Bacillota</taxon>
        <taxon>Clostridia</taxon>
        <taxon>Eubacteriales</taxon>
        <taxon>Peptococcaceae</taxon>
        <taxon>Peptococcus</taxon>
    </lineage>
</organism>
<dbReference type="SUPFAM" id="SSF82866">
    <property type="entry name" value="Multidrug efflux transporter AcrB transmembrane domain"/>
    <property type="match status" value="1"/>
</dbReference>
<sequence length="422" mass="45116">MKRRGLAIVVAVVALIAIAIVVLFPIYKSHAHLGLDLQGGVQIRLEAPKGTSDEDMRDVMAVISNRVNGLGVAEPEIRREGTNRIAVELPGVADTEKAVKLIGTTAKLEFVRADTNEVVLDGSQLKNAAAVTNDKAIEANDQFGVSLKFKKDGADAFAKATTELVSKFPTGRDPQRVIRIELDGQPISSPFIQEPITNGEASISGGFESMEEASNLSMLLNSGALPVKLDIIEQNTVGAQLGPDAIQKSIRAAIIGSILLALLILVLYVRPGIIACLSLILYALLLAGTLILIKSTITLQVIAAFLLSVGMAVDANVLIYERIKEELRQGKTVRVATKAGFEKAFRTVIDSNVTTLIAGVVLIILGTGEIRGFAITLCIGIIISLFTAITFTRFILNHLISSGIVAKPEFYGVRRVAKEEGK</sequence>
<dbReference type="InterPro" id="IPR054384">
    <property type="entry name" value="SecDF_P1_head"/>
</dbReference>
<dbReference type="Gene3D" id="3.30.70.3220">
    <property type="match status" value="1"/>
</dbReference>
<evidence type="ECO:0000256" key="2">
    <source>
        <dbReference type="ARBA" id="ARBA00022448"/>
    </source>
</evidence>
<feature type="transmembrane region" description="Helical" evidence="9">
    <location>
        <begin position="274"/>
        <end position="293"/>
    </location>
</feature>
<keyword evidence="14" id="KW-1185">Reference proteome</keyword>
<dbReference type="GO" id="GO:0006605">
    <property type="term" value="P:protein targeting"/>
    <property type="evidence" value="ECO:0007669"/>
    <property type="project" value="UniProtKB-UniRule"/>
</dbReference>
<dbReference type="HAMAP" id="MF_01463_B">
    <property type="entry name" value="SecD_B"/>
    <property type="match status" value="1"/>
</dbReference>
<keyword evidence="4 9" id="KW-0812">Transmembrane</keyword>
<dbReference type="PANTHER" id="PTHR30081:SF1">
    <property type="entry name" value="PROTEIN TRANSLOCASE SUBUNIT SECD"/>
    <property type="match status" value="1"/>
</dbReference>
<evidence type="ECO:0000256" key="8">
    <source>
        <dbReference type="ARBA" id="ARBA00023136"/>
    </source>
</evidence>
<feature type="transmembrane region" description="Helical" evidence="9">
    <location>
        <begin position="250"/>
        <end position="269"/>
    </location>
</feature>
<evidence type="ECO:0000256" key="6">
    <source>
        <dbReference type="ARBA" id="ARBA00022989"/>
    </source>
</evidence>
<accession>A0A1G6S1A4</accession>
<feature type="domain" description="Protein export membrane protein SecD/SecF C-terminal" evidence="10">
    <location>
        <begin position="229"/>
        <end position="396"/>
    </location>
</feature>
<evidence type="ECO:0000259" key="12">
    <source>
        <dbReference type="Pfam" id="PF22599"/>
    </source>
</evidence>
<dbReference type="NCBIfam" id="TIGR01129">
    <property type="entry name" value="secD"/>
    <property type="match status" value="1"/>
</dbReference>
<dbReference type="GO" id="GO:0015450">
    <property type="term" value="F:protein-transporting ATPase activity"/>
    <property type="evidence" value="ECO:0007669"/>
    <property type="project" value="InterPro"/>
</dbReference>
<feature type="transmembrane region" description="Helical" evidence="9">
    <location>
        <begin position="372"/>
        <end position="396"/>
    </location>
</feature>
<feature type="transmembrane region" description="Helical" evidence="9">
    <location>
        <begin position="299"/>
        <end position="323"/>
    </location>
</feature>
<evidence type="ECO:0000256" key="3">
    <source>
        <dbReference type="ARBA" id="ARBA00022475"/>
    </source>
</evidence>
<keyword evidence="8 9" id="KW-0472">Membrane</keyword>
<dbReference type="InterPro" id="IPR048634">
    <property type="entry name" value="SecD_SecF_C"/>
</dbReference>
<dbReference type="GO" id="GO:0043952">
    <property type="term" value="P:protein transport by the Sec complex"/>
    <property type="evidence" value="ECO:0007669"/>
    <property type="project" value="UniProtKB-UniRule"/>
</dbReference>
<protein>
    <recommendedName>
        <fullName evidence="9">Protein translocase subunit SecD</fullName>
    </recommendedName>
</protein>
<keyword evidence="2 9" id="KW-0813">Transport</keyword>
<feature type="domain" description="Protein translocase subunit SecDF P1" evidence="11">
    <location>
        <begin position="57"/>
        <end position="114"/>
    </location>
</feature>
<gene>
    <name evidence="9" type="primary">secD</name>
    <name evidence="13" type="ORF">SAMN04489866_101194</name>
</gene>
<evidence type="ECO:0000313" key="13">
    <source>
        <dbReference type="EMBL" id="SDD10702.1"/>
    </source>
</evidence>
<dbReference type="GO" id="GO:0065002">
    <property type="term" value="P:intracellular protein transmembrane transport"/>
    <property type="evidence" value="ECO:0007669"/>
    <property type="project" value="UniProtKB-UniRule"/>
</dbReference>
<keyword evidence="7 9" id="KW-0811">Translocation</keyword>
<comment type="similarity">
    <text evidence="9">Belongs to the SecD/SecF family. SecD subfamily.</text>
</comment>
<dbReference type="NCBIfam" id="TIGR00916">
    <property type="entry name" value="2A0604s01"/>
    <property type="match status" value="1"/>
</dbReference>
<dbReference type="STRING" id="2741.SAMN04489866_101194"/>
<evidence type="ECO:0000256" key="9">
    <source>
        <dbReference type="HAMAP-Rule" id="MF_01463"/>
    </source>
</evidence>
<feature type="transmembrane region" description="Helical" evidence="9">
    <location>
        <begin position="344"/>
        <end position="366"/>
    </location>
</feature>
<dbReference type="InterPro" id="IPR005791">
    <property type="entry name" value="SecD"/>
</dbReference>
<reference evidence="13 14" key="1">
    <citation type="submission" date="2016-10" db="EMBL/GenBank/DDBJ databases">
        <authorList>
            <person name="de Groot N.N."/>
        </authorList>
    </citation>
    <scope>NUCLEOTIDE SEQUENCE [LARGE SCALE GENOMIC DNA]</scope>
    <source>
        <strain evidence="13 14">DSM 20475</strain>
    </source>
</reference>
<dbReference type="AlphaFoldDB" id="A0A1G6S1A4"/>
<feature type="transmembrane region" description="Helical" evidence="9">
    <location>
        <begin position="7"/>
        <end position="27"/>
    </location>
</feature>
<dbReference type="GO" id="GO:0005886">
    <property type="term" value="C:plasma membrane"/>
    <property type="evidence" value="ECO:0007669"/>
    <property type="project" value="UniProtKB-SubCell"/>
</dbReference>
<dbReference type="PANTHER" id="PTHR30081">
    <property type="entry name" value="PROTEIN-EXPORT MEMBRANE PROTEIN SEC"/>
    <property type="match status" value="1"/>
</dbReference>
<keyword evidence="5 9" id="KW-0653">Protein transport</keyword>
<dbReference type="EMBL" id="FNAF01000001">
    <property type="protein sequence ID" value="SDD10702.1"/>
    <property type="molecule type" value="Genomic_DNA"/>
</dbReference>
<evidence type="ECO:0000313" key="14">
    <source>
        <dbReference type="Proteomes" id="UP000198995"/>
    </source>
</evidence>
<dbReference type="FunFam" id="1.20.1640.10:FF:000004">
    <property type="entry name" value="Protein translocase subunit SecD"/>
    <property type="match status" value="1"/>
</dbReference>
<comment type="subcellular location">
    <subcellularLocation>
        <location evidence="1 9">Cell membrane</location>
        <topology evidence="1 9">Multi-pass membrane protein</topology>
    </subcellularLocation>
</comment>
<proteinExistence type="inferred from homology"/>
<keyword evidence="3 9" id="KW-1003">Cell membrane</keyword>